<gene>
    <name evidence="5" type="ORF">SM757_13670</name>
</gene>
<evidence type="ECO:0000313" key="5">
    <source>
        <dbReference type="EMBL" id="MDZ5457623.1"/>
    </source>
</evidence>
<dbReference type="PANTHER" id="PTHR42535">
    <property type="entry name" value="OOKINETE PROTEIN, PUTATIVE-RELATED"/>
    <property type="match status" value="1"/>
</dbReference>
<dbReference type="RefSeq" id="WP_322465894.1">
    <property type="nucleotide sequence ID" value="NZ_JAXOJX010000020.1"/>
</dbReference>
<evidence type="ECO:0000256" key="3">
    <source>
        <dbReference type="SAM" id="SignalP"/>
    </source>
</evidence>
<dbReference type="PANTHER" id="PTHR42535:SF2">
    <property type="entry name" value="CHROMOSOME UNDETERMINED SCAFFOLD_146, WHOLE GENOME SHOTGUN SEQUENCE"/>
    <property type="match status" value="1"/>
</dbReference>
<dbReference type="Gene3D" id="2.60.120.200">
    <property type="match status" value="1"/>
</dbReference>
<dbReference type="Proteomes" id="UP001293718">
    <property type="component" value="Unassembled WGS sequence"/>
</dbReference>
<sequence>MPWRGWACGAALLAAPWPLLAADVTSGLVLGYGFERLDGGLVTDSSPSGLHGVPVGNPVPPLQAPSLHAHGQAFAFDSAQQQYVRVPDAAPLDVNRYTLAAWVRYLPKVHDERWEVLEKAGAYWMNIRTDTRRLRAGAFFGACMGQPGAQWRYADSKKALVERQWTHVASTYDGTALRIYVNGVLDQTLPVSGTTCANAEALIIGAKVKPGAGISEAYFDGRIDDLRVYRRALSAGEILRIKASALY</sequence>
<name>A0ABU5II57_9BURK</name>
<dbReference type="EMBL" id="JAXOJX010000020">
    <property type="protein sequence ID" value="MDZ5457623.1"/>
    <property type="molecule type" value="Genomic_DNA"/>
</dbReference>
<reference evidence="5 6" key="1">
    <citation type="submission" date="2023-11" db="EMBL/GenBank/DDBJ databases">
        <title>Draft genome of Azohydromonas lata strain H1 (DSM1123), a polyhydroxyalkanoate producer.</title>
        <authorList>
            <person name="Traversa D."/>
            <person name="D'Addabbo P."/>
            <person name="Pazzani C."/>
            <person name="Manzari C."/>
            <person name="Chiara M."/>
            <person name="Scrascia M."/>
        </authorList>
    </citation>
    <scope>NUCLEOTIDE SEQUENCE [LARGE SCALE GENOMIC DNA]</scope>
    <source>
        <strain evidence="5 6">H1</strain>
    </source>
</reference>
<dbReference type="Pfam" id="PF13385">
    <property type="entry name" value="Laminin_G_3"/>
    <property type="match status" value="1"/>
</dbReference>
<evidence type="ECO:0000313" key="6">
    <source>
        <dbReference type="Proteomes" id="UP001293718"/>
    </source>
</evidence>
<dbReference type="SMART" id="SM00560">
    <property type="entry name" value="LamGL"/>
    <property type="match status" value="1"/>
</dbReference>
<feature type="signal peptide" evidence="3">
    <location>
        <begin position="1"/>
        <end position="21"/>
    </location>
</feature>
<organism evidence="5 6">
    <name type="scientific">Azohydromonas lata</name>
    <dbReference type="NCBI Taxonomy" id="45677"/>
    <lineage>
        <taxon>Bacteria</taxon>
        <taxon>Pseudomonadati</taxon>
        <taxon>Pseudomonadota</taxon>
        <taxon>Betaproteobacteria</taxon>
        <taxon>Burkholderiales</taxon>
        <taxon>Sphaerotilaceae</taxon>
        <taxon>Azohydromonas</taxon>
    </lineage>
</organism>
<comment type="caution">
    <text evidence="5">The sequence shown here is derived from an EMBL/GenBank/DDBJ whole genome shotgun (WGS) entry which is preliminary data.</text>
</comment>
<protein>
    <submittedName>
        <fullName evidence="5">LamG domain-containing protein</fullName>
    </submittedName>
</protein>
<dbReference type="SUPFAM" id="SSF49899">
    <property type="entry name" value="Concanavalin A-like lectins/glucanases"/>
    <property type="match status" value="1"/>
</dbReference>
<accession>A0ABU5II57</accession>
<evidence type="ECO:0000256" key="1">
    <source>
        <dbReference type="ARBA" id="ARBA00022729"/>
    </source>
</evidence>
<dbReference type="InterPro" id="IPR013320">
    <property type="entry name" value="ConA-like_dom_sf"/>
</dbReference>
<evidence type="ECO:0000256" key="2">
    <source>
        <dbReference type="ARBA" id="ARBA00023157"/>
    </source>
</evidence>
<evidence type="ECO:0000259" key="4">
    <source>
        <dbReference type="SMART" id="SM00560"/>
    </source>
</evidence>
<proteinExistence type="predicted"/>
<dbReference type="InterPro" id="IPR006558">
    <property type="entry name" value="LamG-like"/>
</dbReference>
<keyword evidence="6" id="KW-1185">Reference proteome</keyword>
<keyword evidence="2" id="KW-1015">Disulfide bond</keyword>
<keyword evidence="1 3" id="KW-0732">Signal</keyword>
<feature type="chain" id="PRO_5046551470" evidence="3">
    <location>
        <begin position="22"/>
        <end position="247"/>
    </location>
</feature>
<feature type="domain" description="LamG-like jellyroll fold" evidence="4">
    <location>
        <begin position="95"/>
        <end position="236"/>
    </location>
</feature>